<reference evidence="4" key="2">
    <citation type="submission" date="2020-02" db="EMBL/GenBank/DDBJ databases">
        <authorList>
            <person name="Gilchrist C.L.M."/>
            <person name="Chooi Y.-H."/>
        </authorList>
    </citation>
    <scope>NUCLEOTIDE SEQUENCE</scope>
    <source>
        <strain evidence="4">MST-FP2251</strain>
    </source>
</reference>
<evidence type="ECO:0000259" key="3">
    <source>
        <dbReference type="PROSITE" id="PS51719"/>
    </source>
</evidence>
<feature type="region of interest" description="Disordered" evidence="2">
    <location>
        <begin position="1"/>
        <end position="59"/>
    </location>
</feature>
<reference evidence="4" key="1">
    <citation type="journal article" date="2019" name="Beilstein J. Org. Chem.">
        <title>Nanangenines: drimane sesquiterpenoids as the dominant metabolite cohort of a novel Australian fungus, Aspergillus nanangensis.</title>
        <authorList>
            <person name="Lacey H.J."/>
            <person name="Gilchrist C.L.M."/>
            <person name="Crombie A."/>
            <person name="Kalaitzis J.A."/>
            <person name="Vuong D."/>
            <person name="Rutledge P.J."/>
            <person name="Turner P."/>
            <person name="Pitt J.I."/>
            <person name="Lacey E."/>
            <person name="Chooi Y.H."/>
            <person name="Piggott A.M."/>
        </authorList>
    </citation>
    <scope>NUCLEOTIDE SEQUENCE</scope>
    <source>
        <strain evidence="4">MST-FP2251</strain>
    </source>
</reference>
<feature type="compositionally biased region" description="Low complexity" evidence="2">
    <location>
        <begin position="98"/>
        <end position="107"/>
    </location>
</feature>
<comment type="similarity">
    <text evidence="1">Belongs to the TRAFAC class TrmE-Era-EngA-EngB-Septin-like GTPase superfamily. Septin GTPase family.</text>
</comment>
<evidence type="ECO:0000256" key="2">
    <source>
        <dbReference type="SAM" id="MobiDB-lite"/>
    </source>
</evidence>
<name>A0AAD4CFN8_ASPNN</name>
<dbReference type="InterPro" id="IPR027417">
    <property type="entry name" value="P-loop_NTPase"/>
</dbReference>
<feature type="compositionally biased region" description="Low complexity" evidence="2">
    <location>
        <begin position="164"/>
        <end position="174"/>
    </location>
</feature>
<dbReference type="Proteomes" id="UP001194746">
    <property type="component" value="Unassembled WGS sequence"/>
</dbReference>
<feature type="region of interest" description="Disordered" evidence="2">
    <location>
        <begin position="135"/>
        <end position="174"/>
    </location>
</feature>
<feature type="region of interest" description="Disordered" evidence="2">
    <location>
        <begin position="462"/>
        <end position="485"/>
    </location>
</feature>
<comment type="caution">
    <text evidence="4">The sequence shown here is derived from an EMBL/GenBank/DDBJ whole genome shotgun (WGS) entry which is preliminary data.</text>
</comment>
<feature type="region of interest" description="Disordered" evidence="2">
    <location>
        <begin position="73"/>
        <end position="118"/>
    </location>
</feature>
<dbReference type="SUPFAM" id="SSF52540">
    <property type="entry name" value="P-loop containing nucleoside triphosphate hydrolases"/>
    <property type="match status" value="1"/>
</dbReference>
<dbReference type="GO" id="GO:0005525">
    <property type="term" value="F:GTP binding"/>
    <property type="evidence" value="ECO:0007669"/>
    <property type="project" value="UniProtKB-KW"/>
</dbReference>
<feature type="compositionally biased region" description="Polar residues" evidence="2">
    <location>
        <begin position="73"/>
        <end position="92"/>
    </location>
</feature>
<organism evidence="4 5">
    <name type="scientific">Aspergillus nanangensis</name>
    <dbReference type="NCBI Taxonomy" id="2582783"/>
    <lineage>
        <taxon>Eukaryota</taxon>
        <taxon>Fungi</taxon>
        <taxon>Dikarya</taxon>
        <taxon>Ascomycota</taxon>
        <taxon>Pezizomycotina</taxon>
        <taxon>Eurotiomycetes</taxon>
        <taxon>Eurotiomycetidae</taxon>
        <taxon>Eurotiales</taxon>
        <taxon>Aspergillaceae</taxon>
        <taxon>Aspergillus</taxon>
        <taxon>Aspergillus subgen. Circumdati</taxon>
    </lineage>
</organism>
<proteinExistence type="inferred from homology"/>
<evidence type="ECO:0000313" key="5">
    <source>
        <dbReference type="Proteomes" id="UP001194746"/>
    </source>
</evidence>
<protein>
    <recommendedName>
        <fullName evidence="3">Septin-type G domain-containing protein</fullName>
    </recommendedName>
</protein>
<evidence type="ECO:0000313" key="4">
    <source>
        <dbReference type="EMBL" id="KAF9885609.1"/>
    </source>
</evidence>
<dbReference type="InterPro" id="IPR030379">
    <property type="entry name" value="G_SEPTIN_dom"/>
</dbReference>
<gene>
    <name evidence="4" type="ORF">FE257_012700</name>
</gene>
<keyword evidence="1" id="KW-0342">GTP-binding</keyword>
<accession>A0AAD4CFN8</accession>
<sequence>MRPPVPDVVSRSRKASVIEQPQQPQWIDPRSAPTTFFLSRTPGLDPDELSPNESYTSRESMYGVHSLEETANQADSVDSLCNSVPSISSDPAENSAHLPPLSSSSPSVGGEDDTSQPFLHRNSVLKPFDQLLNIERPDAPFPTSNPVSPRPLTPLNVNNPDDASSLLSSPKSISNQSMRHLDDISITDDLSSQAVASGEEDNDLHAASSVGPITTSQLIMPIIRMPSRRPFTDRGKTLGRLKVLFAGASGSGKTSLIKSIVQECEDIVHVDSFPSTPSSQISRYSNITSQPLRDHGMPTTVSEIYASTKPYPAWWSDLEDSRVLRRRRSVGDVVLERNVCFVDTPKNTLSRTGQNDAVLQYLRQQLLRATTSLQSPNHDFQNLLAGRGGAQVDAVLYLISEDTLASDIECMRKLSEWTNVVPIIAKSDILTPDQISSLRSTFHQQSHEASISPFFFGDSYPSATSEQHSRTPFAVSSAKSNNDDEMDASTLMSPDYVQPLVASDLSLLVEKLFDPENMAWIRHSAAKKLSQMQKELGSRSQTPFYNGSLTSFVPTARCPSPSYTMSQISDHTRREEKLARVHLAKWASDLQQSLQNERERYSAVARGERAVWLTERLGECVVDGSLVPITQTPGFHGLRGSMEKTLLVRPQNGQPVEYQLARISPHDPLGLVGWSEDLKQRGWAIVQIVGSFGVVGGMALWLAKTWGLSSQSLSEWGFDWHGLSD</sequence>
<keyword evidence="5" id="KW-1185">Reference proteome</keyword>
<dbReference type="PROSITE" id="PS51719">
    <property type="entry name" value="G_SEPTIN"/>
    <property type="match status" value="1"/>
</dbReference>
<dbReference type="Pfam" id="PF00735">
    <property type="entry name" value="Septin"/>
    <property type="match status" value="1"/>
</dbReference>
<feature type="domain" description="Septin-type G" evidence="3">
    <location>
        <begin position="237"/>
        <end position="539"/>
    </location>
</feature>
<keyword evidence="1" id="KW-0547">Nucleotide-binding</keyword>
<evidence type="ECO:0000256" key="1">
    <source>
        <dbReference type="RuleBase" id="RU004560"/>
    </source>
</evidence>
<dbReference type="EMBL" id="VCAU01000092">
    <property type="protein sequence ID" value="KAF9885609.1"/>
    <property type="molecule type" value="Genomic_DNA"/>
</dbReference>
<dbReference type="Gene3D" id="3.40.50.300">
    <property type="entry name" value="P-loop containing nucleotide triphosphate hydrolases"/>
    <property type="match status" value="1"/>
</dbReference>
<dbReference type="PANTHER" id="PTHR18884">
    <property type="entry name" value="SEPTIN"/>
    <property type="match status" value="1"/>
</dbReference>
<dbReference type="AlphaFoldDB" id="A0AAD4CFN8"/>